<dbReference type="EMBL" id="VSRR010006488">
    <property type="protein sequence ID" value="MPC44909.1"/>
    <property type="molecule type" value="Genomic_DNA"/>
</dbReference>
<dbReference type="AlphaFoldDB" id="A0A5B7FIC4"/>
<evidence type="ECO:0000256" key="1">
    <source>
        <dbReference type="SAM" id="MobiDB-lite"/>
    </source>
</evidence>
<dbReference type="Proteomes" id="UP000324222">
    <property type="component" value="Unassembled WGS sequence"/>
</dbReference>
<gene>
    <name evidence="2" type="ORF">E2C01_038592</name>
</gene>
<comment type="caution">
    <text evidence="2">The sequence shown here is derived from an EMBL/GenBank/DDBJ whole genome shotgun (WGS) entry which is preliminary data.</text>
</comment>
<sequence>MASGSQKSIGTQINRGGAVKAEPPKGCLAKKERAQTSVSPEKAKGYLQLLRVDVCRPEVWFPRTVNLMALGRLVALAVLRGICRDSQGRERKYPEEPAMEEKVF</sequence>
<evidence type="ECO:0000313" key="3">
    <source>
        <dbReference type="Proteomes" id="UP000324222"/>
    </source>
</evidence>
<organism evidence="2 3">
    <name type="scientific">Portunus trituberculatus</name>
    <name type="common">Swimming crab</name>
    <name type="synonym">Neptunus trituberculatus</name>
    <dbReference type="NCBI Taxonomy" id="210409"/>
    <lineage>
        <taxon>Eukaryota</taxon>
        <taxon>Metazoa</taxon>
        <taxon>Ecdysozoa</taxon>
        <taxon>Arthropoda</taxon>
        <taxon>Crustacea</taxon>
        <taxon>Multicrustacea</taxon>
        <taxon>Malacostraca</taxon>
        <taxon>Eumalacostraca</taxon>
        <taxon>Eucarida</taxon>
        <taxon>Decapoda</taxon>
        <taxon>Pleocyemata</taxon>
        <taxon>Brachyura</taxon>
        <taxon>Eubrachyura</taxon>
        <taxon>Portunoidea</taxon>
        <taxon>Portunidae</taxon>
        <taxon>Portuninae</taxon>
        <taxon>Portunus</taxon>
    </lineage>
</organism>
<feature type="region of interest" description="Disordered" evidence="1">
    <location>
        <begin position="1"/>
        <end position="39"/>
    </location>
</feature>
<name>A0A5B7FIC4_PORTR</name>
<keyword evidence="3" id="KW-1185">Reference proteome</keyword>
<reference evidence="2 3" key="1">
    <citation type="submission" date="2019-05" db="EMBL/GenBank/DDBJ databases">
        <title>Another draft genome of Portunus trituberculatus and its Hox gene families provides insights of decapod evolution.</title>
        <authorList>
            <person name="Jeong J.-H."/>
            <person name="Song I."/>
            <person name="Kim S."/>
            <person name="Choi T."/>
            <person name="Kim D."/>
            <person name="Ryu S."/>
            <person name="Kim W."/>
        </authorList>
    </citation>
    <scope>NUCLEOTIDE SEQUENCE [LARGE SCALE GENOMIC DNA]</scope>
    <source>
        <tissue evidence="2">Muscle</tissue>
    </source>
</reference>
<protein>
    <submittedName>
        <fullName evidence="2">Uncharacterized protein</fullName>
    </submittedName>
</protein>
<feature type="compositionally biased region" description="Polar residues" evidence="1">
    <location>
        <begin position="1"/>
        <end position="14"/>
    </location>
</feature>
<accession>A0A5B7FIC4</accession>
<evidence type="ECO:0000313" key="2">
    <source>
        <dbReference type="EMBL" id="MPC44909.1"/>
    </source>
</evidence>
<proteinExistence type="predicted"/>